<dbReference type="InterPro" id="IPR018060">
    <property type="entry name" value="HTH_AraC"/>
</dbReference>
<dbReference type="InterPro" id="IPR009057">
    <property type="entry name" value="Homeodomain-like_sf"/>
</dbReference>
<evidence type="ECO:0000256" key="1">
    <source>
        <dbReference type="ARBA" id="ARBA00023015"/>
    </source>
</evidence>
<keyword evidence="1" id="KW-0805">Transcription regulation</keyword>
<dbReference type="GO" id="GO:0043565">
    <property type="term" value="F:sequence-specific DNA binding"/>
    <property type="evidence" value="ECO:0007669"/>
    <property type="project" value="InterPro"/>
</dbReference>
<dbReference type="PANTHER" id="PTHR43436:SF1">
    <property type="entry name" value="TRANSCRIPTIONAL REGULATORY PROTEIN"/>
    <property type="match status" value="1"/>
</dbReference>
<dbReference type="OrthoDB" id="34150at2"/>
<dbReference type="Proteomes" id="UP000315112">
    <property type="component" value="Unassembled WGS sequence"/>
</dbReference>
<proteinExistence type="predicted"/>
<keyword evidence="2" id="KW-0804">Transcription</keyword>
<evidence type="ECO:0000256" key="2">
    <source>
        <dbReference type="ARBA" id="ARBA00023163"/>
    </source>
</evidence>
<evidence type="ECO:0000313" key="6">
    <source>
        <dbReference type="Proteomes" id="UP000315112"/>
    </source>
</evidence>
<name>A0A562PJT5_9BURK</name>
<organism evidence="5 6">
    <name type="scientific">Pseudoduganella flava</name>
    <dbReference type="NCBI Taxonomy" id="871742"/>
    <lineage>
        <taxon>Bacteria</taxon>
        <taxon>Pseudomonadati</taxon>
        <taxon>Pseudomonadota</taxon>
        <taxon>Betaproteobacteria</taxon>
        <taxon>Burkholderiales</taxon>
        <taxon>Oxalobacteraceae</taxon>
        <taxon>Telluria group</taxon>
        <taxon>Pseudoduganella</taxon>
    </lineage>
</organism>
<reference evidence="5 6" key="1">
    <citation type="journal article" date="2015" name="Stand. Genomic Sci.">
        <title>Genomic Encyclopedia of Bacterial and Archaeal Type Strains, Phase III: the genomes of soil and plant-associated and newly described type strains.</title>
        <authorList>
            <person name="Whitman W.B."/>
            <person name="Woyke T."/>
            <person name="Klenk H.P."/>
            <person name="Zhou Y."/>
            <person name="Lilburn T.G."/>
            <person name="Beck B.J."/>
            <person name="De Vos P."/>
            <person name="Vandamme P."/>
            <person name="Eisen J.A."/>
            <person name="Garrity G."/>
            <person name="Hugenholtz P."/>
            <person name="Kyrpides N.C."/>
        </authorList>
    </citation>
    <scope>NUCLEOTIDE SEQUENCE [LARGE SCALE GENOMIC DNA]</scope>
    <source>
        <strain evidence="5 6">CGMCC 1.10685</strain>
    </source>
</reference>
<dbReference type="Pfam" id="PF12833">
    <property type="entry name" value="HTH_18"/>
    <property type="match status" value="1"/>
</dbReference>
<dbReference type="GO" id="GO:0003700">
    <property type="term" value="F:DNA-binding transcription factor activity"/>
    <property type="evidence" value="ECO:0007669"/>
    <property type="project" value="InterPro"/>
</dbReference>
<gene>
    <name evidence="4" type="ORF">GO485_24330</name>
    <name evidence="5" type="ORF">IP92_04221</name>
</gene>
<dbReference type="PANTHER" id="PTHR43436">
    <property type="entry name" value="ARAC-FAMILY TRANSCRIPTIONAL REGULATOR"/>
    <property type="match status" value="1"/>
</dbReference>
<reference evidence="5" key="2">
    <citation type="submission" date="2019-07" db="EMBL/GenBank/DDBJ databases">
        <authorList>
            <person name="Whitman W."/>
            <person name="Huntemann M."/>
            <person name="Clum A."/>
            <person name="Pillay M."/>
            <person name="Palaniappan K."/>
            <person name="Varghese N."/>
            <person name="Mikhailova N."/>
            <person name="Stamatis D."/>
            <person name="Reddy T."/>
            <person name="Daum C."/>
            <person name="Shapiro N."/>
            <person name="Ivanova N."/>
            <person name="Kyrpides N."/>
            <person name="Woyke T."/>
        </authorList>
    </citation>
    <scope>NUCLEOTIDE SEQUENCE</scope>
    <source>
        <strain evidence="5">CGMCC 1.10685</strain>
    </source>
</reference>
<dbReference type="Pfam" id="PF06719">
    <property type="entry name" value="AraC_N"/>
    <property type="match status" value="1"/>
</dbReference>
<keyword evidence="7" id="KW-1185">Reference proteome</keyword>
<evidence type="ECO:0000259" key="3">
    <source>
        <dbReference type="PROSITE" id="PS01124"/>
    </source>
</evidence>
<dbReference type="AlphaFoldDB" id="A0A562PJT5"/>
<dbReference type="RefSeq" id="WP_145878807.1">
    <property type="nucleotide sequence ID" value="NZ_CP046904.1"/>
</dbReference>
<evidence type="ECO:0000313" key="7">
    <source>
        <dbReference type="Proteomes" id="UP000437862"/>
    </source>
</evidence>
<feature type="domain" description="HTH araC/xylS-type" evidence="3">
    <location>
        <begin position="202"/>
        <end position="294"/>
    </location>
</feature>
<dbReference type="Gene3D" id="1.10.10.60">
    <property type="entry name" value="Homeodomain-like"/>
    <property type="match status" value="2"/>
</dbReference>
<dbReference type="Proteomes" id="UP000437862">
    <property type="component" value="Chromosome"/>
</dbReference>
<keyword evidence="5" id="KW-0238">DNA-binding</keyword>
<sequence length="308" mass="33828">MNKLSDLPAALAALRAAALRHFDGVPLTQRDVRTAIPWLSFIRLAAPTPTQCAMLEPSMCLLLQGEKRTLVGQEVLAYGPGSYVLSGVELPVAGQVTAATAAAPYLGIRVGLDTKELAAFLLEMRPPVPPAAEGRSAVYVEQADDALLDVFGRLLRLLESPRDVPVLARILKQELTYRLLTAPSGGVLAQTVLGGTDEQPVGRAIRWIREHYDEPLSIDALAREVRLSTSVLHRRFKQVTVMSPLQYQKQVRLLEARKLLLTSGLEAATVAYRVGYESPSQFSREYRRQFGAPPLRDAALLRDQMPEV</sequence>
<dbReference type="PROSITE" id="PS01124">
    <property type="entry name" value="HTH_ARAC_FAMILY_2"/>
    <property type="match status" value="1"/>
</dbReference>
<reference evidence="4 7" key="3">
    <citation type="submission" date="2019-12" db="EMBL/GenBank/DDBJ databases">
        <title>Draft Genome Sequences of Six Type Strains of the Genus Massilia.</title>
        <authorList>
            <person name="Miess H."/>
            <person name="Frediansyah A."/>
            <person name="Goeker M."/>
            <person name="Gross H."/>
        </authorList>
    </citation>
    <scope>NUCLEOTIDE SEQUENCE [LARGE SCALE GENOMIC DNA]</scope>
    <source>
        <strain evidence="4 7">DSM 26639</strain>
    </source>
</reference>
<dbReference type="EMBL" id="VLKW01000009">
    <property type="protein sequence ID" value="TWI44276.1"/>
    <property type="molecule type" value="Genomic_DNA"/>
</dbReference>
<evidence type="ECO:0000313" key="4">
    <source>
        <dbReference type="EMBL" id="QGZ41872.1"/>
    </source>
</evidence>
<dbReference type="InterPro" id="IPR009594">
    <property type="entry name" value="Tscrpt_reg_HTH_AraC_N"/>
</dbReference>
<dbReference type="SMART" id="SM00342">
    <property type="entry name" value="HTH_ARAC"/>
    <property type="match status" value="1"/>
</dbReference>
<evidence type="ECO:0000313" key="5">
    <source>
        <dbReference type="EMBL" id="TWI44276.1"/>
    </source>
</evidence>
<dbReference type="SUPFAM" id="SSF46689">
    <property type="entry name" value="Homeodomain-like"/>
    <property type="match status" value="2"/>
</dbReference>
<accession>A0A562PJT5</accession>
<dbReference type="EMBL" id="CP046904">
    <property type="protein sequence ID" value="QGZ41872.1"/>
    <property type="molecule type" value="Genomic_DNA"/>
</dbReference>
<protein>
    <submittedName>
        <fullName evidence="5">AraC-like DNA-binding protein</fullName>
    </submittedName>
    <submittedName>
        <fullName evidence="4">Helix-turn-helix domain-containing protein</fullName>
    </submittedName>
</protein>